<dbReference type="Proteomes" id="UP000204009">
    <property type="component" value="Segment"/>
</dbReference>
<proteinExistence type="predicted"/>
<name>A0A0S0N087_BPPAM</name>
<organism evidence="1 2">
    <name type="scientific">Pseudomonas phage PaMx11</name>
    <dbReference type="NCBI Taxonomy" id="1175657"/>
    <lineage>
        <taxon>Viruses</taxon>
        <taxon>Duplodnaviria</taxon>
        <taxon>Heunggongvirae</taxon>
        <taxon>Uroviricota</taxon>
        <taxon>Caudoviricetes</taxon>
        <taxon>Mesyanzhinovviridae</taxon>
        <taxon>Bradleyvirinae</taxon>
        <taxon>Abidjanvirus</taxon>
        <taxon>Abidjanvirus PaMx11</taxon>
        <taxon>Pseudomonas virus PaMx11</taxon>
    </lineage>
</organism>
<evidence type="ECO:0000313" key="2">
    <source>
        <dbReference type="Proteomes" id="UP000204009"/>
    </source>
</evidence>
<organismHost>
    <name type="scientific">Pseudomonas aeruginosa</name>
    <dbReference type="NCBI Taxonomy" id="287"/>
</organismHost>
<dbReference type="RefSeq" id="YP_009196313.1">
    <property type="nucleotide sequence ID" value="NC_028770.1"/>
</dbReference>
<dbReference type="OrthoDB" id="36456at10239"/>
<protein>
    <submittedName>
        <fullName evidence="1">Uncharacterized protein</fullName>
    </submittedName>
</protein>
<dbReference type="EMBL" id="JQ067087">
    <property type="protein sequence ID" value="ALH23734.1"/>
    <property type="molecule type" value="Genomic_DNA"/>
</dbReference>
<dbReference type="KEGG" id="vg:26623538"/>
<dbReference type="GeneID" id="26623538"/>
<gene>
    <name evidence="1" type="ORF">PaMx11_60</name>
</gene>
<sequence>MDMPVLSIEQKRAVLVRLGVPAQVARGMAPKTLSHYLNQQYALPSMRLRVEFEALRQVGRAWDEDELK</sequence>
<accession>A0A0S0N087</accession>
<keyword evidence="2" id="KW-1185">Reference proteome</keyword>
<evidence type="ECO:0000313" key="1">
    <source>
        <dbReference type="EMBL" id="ALH23734.1"/>
    </source>
</evidence>
<reference evidence="1 2" key="1">
    <citation type="journal article" date="2012" name="Appl. Environ. Microbiol.">
        <title>High Diversity and Novel Species of Pseudomonas aeruginosa Bacteriophages.</title>
        <authorList>
            <person name="Sepulveda-Robles O."/>
            <person name="Kameyama L."/>
            <person name="Guarneros G."/>
        </authorList>
    </citation>
    <scope>NUCLEOTIDE SEQUENCE [LARGE SCALE GENOMIC DNA]</scope>
</reference>